<dbReference type="EMBL" id="GBRH01269583">
    <property type="protein sequence ID" value="JAD28312.1"/>
    <property type="molecule type" value="Transcribed_RNA"/>
</dbReference>
<proteinExistence type="predicted"/>
<organism evidence="1">
    <name type="scientific">Arundo donax</name>
    <name type="common">Giant reed</name>
    <name type="synonym">Donax arundinaceus</name>
    <dbReference type="NCBI Taxonomy" id="35708"/>
    <lineage>
        <taxon>Eukaryota</taxon>
        <taxon>Viridiplantae</taxon>
        <taxon>Streptophyta</taxon>
        <taxon>Embryophyta</taxon>
        <taxon>Tracheophyta</taxon>
        <taxon>Spermatophyta</taxon>
        <taxon>Magnoliopsida</taxon>
        <taxon>Liliopsida</taxon>
        <taxon>Poales</taxon>
        <taxon>Poaceae</taxon>
        <taxon>PACMAD clade</taxon>
        <taxon>Arundinoideae</taxon>
        <taxon>Arundineae</taxon>
        <taxon>Arundo</taxon>
    </lineage>
</organism>
<protein>
    <submittedName>
        <fullName evidence="1">Uncharacterized protein</fullName>
    </submittedName>
</protein>
<name>A0A0A8Z0B4_ARUDO</name>
<reference evidence="1" key="2">
    <citation type="journal article" date="2015" name="Data Brief">
        <title>Shoot transcriptome of the giant reed, Arundo donax.</title>
        <authorList>
            <person name="Barrero R.A."/>
            <person name="Guerrero F.D."/>
            <person name="Moolhuijzen P."/>
            <person name="Goolsby J.A."/>
            <person name="Tidwell J."/>
            <person name="Bellgard S.E."/>
            <person name="Bellgard M.I."/>
        </authorList>
    </citation>
    <scope>NUCLEOTIDE SEQUENCE</scope>
    <source>
        <tissue evidence="1">Shoot tissue taken approximately 20 cm above the soil surface</tissue>
    </source>
</reference>
<reference evidence="1" key="1">
    <citation type="submission" date="2014-09" db="EMBL/GenBank/DDBJ databases">
        <authorList>
            <person name="Magalhaes I.L.F."/>
            <person name="Oliveira U."/>
            <person name="Santos F.R."/>
            <person name="Vidigal T.H.D.A."/>
            <person name="Brescovit A.D."/>
            <person name="Santos A.J."/>
        </authorList>
    </citation>
    <scope>NUCLEOTIDE SEQUENCE</scope>
    <source>
        <tissue evidence="1">Shoot tissue taken approximately 20 cm above the soil surface</tissue>
    </source>
</reference>
<dbReference type="AlphaFoldDB" id="A0A0A8Z0B4"/>
<evidence type="ECO:0000313" key="1">
    <source>
        <dbReference type="EMBL" id="JAD28312.1"/>
    </source>
</evidence>
<sequence>MPFWTSALSSTGSFDRHLNEYVSTKL</sequence>
<accession>A0A0A8Z0B4</accession>